<organism evidence="7 8">
    <name type="scientific">Pseudonocardia spirodelae</name>
    <dbReference type="NCBI Taxonomy" id="3133431"/>
    <lineage>
        <taxon>Bacteria</taxon>
        <taxon>Bacillati</taxon>
        <taxon>Actinomycetota</taxon>
        <taxon>Actinomycetes</taxon>
        <taxon>Pseudonocardiales</taxon>
        <taxon>Pseudonocardiaceae</taxon>
        <taxon>Pseudonocardia</taxon>
    </lineage>
</organism>
<proteinExistence type="predicted"/>
<dbReference type="PANTHER" id="PTHR43557:SF2">
    <property type="entry name" value="RIESKE DOMAIN-CONTAINING PROTEIN-RELATED"/>
    <property type="match status" value="1"/>
</dbReference>
<dbReference type="Proteomes" id="UP001364211">
    <property type="component" value="Unassembled WGS sequence"/>
</dbReference>
<reference evidence="7 8" key="1">
    <citation type="submission" date="2024-03" db="EMBL/GenBank/DDBJ databases">
        <title>Draft genome sequence of Pseudonocardia sp. DW16-2.</title>
        <authorList>
            <person name="Duangmal K."/>
        </authorList>
    </citation>
    <scope>NUCLEOTIDE SEQUENCE [LARGE SCALE GENOMIC DNA]</scope>
    <source>
        <strain evidence="7 8">DW16-2</strain>
    </source>
</reference>
<dbReference type="Pfam" id="PF07992">
    <property type="entry name" value="Pyr_redox_2"/>
    <property type="match status" value="1"/>
</dbReference>
<feature type="domain" description="Reductase C-terminal" evidence="6">
    <location>
        <begin position="318"/>
        <end position="382"/>
    </location>
</feature>
<evidence type="ECO:0000256" key="4">
    <source>
        <dbReference type="ARBA" id="ARBA00023002"/>
    </source>
</evidence>
<dbReference type="RefSeq" id="WP_340289052.1">
    <property type="nucleotide sequence ID" value="NZ_JBBJUP010000007.1"/>
</dbReference>
<comment type="cofactor">
    <cofactor evidence="1">
        <name>FAD</name>
        <dbReference type="ChEBI" id="CHEBI:57692"/>
    </cofactor>
</comment>
<dbReference type="InterPro" id="IPR050446">
    <property type="entry name" value="FAD-oxidoreductase/Apoptosis"/>
</dbReference>
<name>A0ABU8T693_9PSEU</name>
<dbReference type="SUPFAM" id="SSF55424">
    <property type="entry name" value="FAD/NAD-linked reductases, dimerisation (C-terminal) domain"/>
    <property type="match status" value="1"/>
</dbReference>
<protein>
    <submittedName>
        <fullName evidence="7">FAD-dependent oxidoreductase</fullName>
    </submittedName>
</protein>
<keyword evidence="4" id="KW-0560">Oxidoreductase</keyword>
<dbReference type="PRINTS" id="PR00368">
    <property type="entry name" value="FADPNR"/>
</dbReference>
<dbReference type="InterPro" id="IPR016156">
    <property type="entry name" value="FAD/NAD-linked_Rdtase_dimer_sf"/>
</dbReference>
<keyword evidence="3" id="KW-0274">FAD</keyword>
<dbReference type="Gene3D" id="3.50.50.60">
    <property type="entry name" value="FAD/NAD(P)-binding domain"/>
    <property type="match status" value="2"/>
</dbReference>
<evidence type="ECO:0000256" key="1">
    <source>
        <dbReference type="ARBA" id="ARBA00001974"/>
    </source>
</evidence>
<dbReference type="PRINTS" id="PR00411">
    <property type="entry name" value="PNDRDTASEI"/>
</dbReference>
<dbReference type="EMBL" id="JBBJUP010000007">
    <property type="protein sequence ID" value="MEJ8279439.1"/>
    <property type="molecule type" value="Genomic_DNA"/>
</dbReference>
<dbReference type="Gene3D" id="3.30.390.30">
    <property type="match status" value="1"/>
</dbReference>
<feature type="domain" description="FAD/NAD(P)-binding" evidence="5">
    <location>
        <begin position="2"/>
        <end position="295"/>
    </location>
</feature>
<dbReference type="PANTHER" id="PTHR43557">
    <property type="entry name" value="APOPTOSIS-INDUCING FACTOR 1"/>
    <property type="match status" value="1"/>
</dbReference>
<keyword evidence="2" id="KW-0285">Flavoprotein</keyword>
<dbReference type="SUPFAM" id="SSF51905">
    <property type="entry name" value="FAD/NAD(P)-binding domain"/>
    <property type="match status" value="2"/>
</dbReference>
<evidence type="ECO:0000256" key="3">
    <source>
        <dbReference type="ARBA" id="ARBA00022827"/>
    </source>
</evidence>
<dbReference type="InterPro" id="IPR028202">
    <property type="entry name" value="Reductase_C"/>
</dbReference>
<comment type="caution">
    <text evidence="7">The sequence shown here is derived from an EMBL/GenBank/DDBJ whole genome shotgun (WGS) entry which is preliminary data.</text>
</comment>
<keyword evidence="8" id="KW-1185">Reference proteome</keyword>
<dbReference type="InterPro" id="IPR036188">
    <property type="entry name" value="FAD/NAD-bd_sf"/>
</dbReference>
<evidence type="ECO:0000259" key="6">
    <source>
        <dbReference type="Pfam" id="PF14759"/>
    </source>
</evidence>
<evidence type="ECO:0000259" key="5">
    <source>
        <dbReference type="Pfam" id="PF07992"/>
    </source>
</evidence>
<accession>A0ABU8T693</accession>
<evidence type="ECO:0000313" key="8">
    <source>
        <dbReference type="Proteomes" id="UP001364211"/>
    </source>
</evidence>
<dbReference type="InterPro" id="IPR023753">
    <property type="entry name" value="FAD/NAD-binding_dom"/>
</dbReference>
<evidence type="ECO:0000256" key="2">
    <source>
        <dbReference type="ARBA" id="ARBA00022630"/>
    </source>
</evidence>
<sequence length="387" mass="40145">MVGAGLAGHRAATALRSAGFDGTLTVVGDEVHPPYDRPPLSKQVLAGSMESGRLFFPTDDLDVRWLLGVPAVGLDVAARTVTLGDGRELPYDGLVVATGRRARPWGASTPAGVHVLRTLDDASTVARAISSCRRAVIVGAGFVGCEVAATLRGHGVAVTVVDVADRPMAVLGPDASRLALDLHRRNGVDFRLGTGVSGFEGADHVSGVRLSDDDLLPADLVLVATGSLPNSEWLAGSGLASAADGAVLCDEHCFAVGDDGAVRTDIVVAGDVAARPRAHGAPACVEHWSNARDTGDAARNLLAAPDRPAVPVTSVPSVWSDQYDTKIKTAGDLRGATEFVVIEEDPERPALVVEARRDGELVGAVVFNRNRSMIGYQRTLAAAPVAV</sequence>
<dbReference type="Pfam" id="PF14759">
    <property type="entry name" value="Reductase_C"/>
    <property type="match status" value="1"/>
</dbReference>
<gene>
    <name evidence="7" type="ORF">WJX68_10900</name>
</gene>
<evidence type="ECO:0000313" key="7">
    <source>
        <dbReference type="EMBL" id="MEJ8279439.1"/>
    </source>
</evidence>